<evidence type="ECO:0000313" key="2">
    <source>
        <dbReference type="EMBL" id="PJZ72680.1"/>
    </source>
</evidence>
<dbReference type="EMBL" id="NPDY01000006">
    <property type="protein sequence ID" value="PJZ69912.1"/>
    <property type="molecule type" value="Genomic_DNA"/>
</dbReference>
<name>A0A2M9ZKT6_9LEPT</name>
<sequence>MLRPKNYNKIQNNRTIVILFFVIFLLPKSFHADPSIEETFRARKTSLSEFSFHPYPQEGYFQAWNYSFTDDKVWIFATFIVSNLGSGTNNCGISIVVYDKQNGTRFFTKEFSEEDLKAEPGNLELSMLSNSVIKGAEGPEIQMETEEAKLRINYKTRWYHAVSLSGGKIPLPKKGRFVQADMTFSSVPAWGYLIINGNKIDLNGKGGMEHLLTNYEVYKYSRRWELFRSINSKQERLFTGGFIGNDSFPNGELRTVSSIDPSGKILFSAKVHRSEVLESAVDSFSDYELPIKEKFYLDSSDNCSLTISRKDLIGEIYVLSNISSVLRFFIRLFFSKPYQLYYLADAHLDCSVSPEGSGILPKDKYFRGIFSYYLINP</sequence>
<dbReference type="OrthoDB" id="340453at2"/>
<dbReference type="AlphaFoldDB" id="A0A2M9ZKT6"/>
<accession>A0A2M9ZKT6</accession>
<gene>
    <name evidence="1" type="ORF">CH360_08370</name>
    <name evidence="2" type="ORF">CH373_13315</name>
</gene>
<keyword evidence="3" id="KW-1185">Reference proteome</keyword>
<dbReference type="Proteomes" id="UP000231990">
    <property type="component" value="Unassembled WGS sequence"/>
</dbReference>
<evidence type="ECO:0000313" key="4">
    <source>
        <dbReference type="Proteomes" id="UP000231990"/>
    </source>
</evidence>
<dbReference type="EMBL" id="NPDZ01000008">
    <property type="protein sequence ID" value="PJZ72680.1"/>
    <property type="molecule type" value="Genomic_DNA"/>
</dbReference>
<evidence type="ECO:0000313" key="3">
    <source>
        <dbReference type="Proteomes" id="UP000231962"/>
    </source>
</evidence>
<comment type="caution">
    <text evidence="2">The sequence shown here is derived from an EMBL/GenBank/DDBJ whole genome shotgun (WGS) entry which is preliminary data.</text>
</comment>
<organism evidence="2 4">
    <name type="scientific">Leptospira perolatii</name>
    <dbReference type="NCBI Taxonomy" id="2023191"/>
    <lineage>
        <taxon>Bacteria</taxon>
        <taxon>Pseudomonadati</taxon>
        <taxon>Spirochaetota</taxon>
        <taxon>Spirochaetia</taxon>
        <taxon>Leptospirales</taxon>
        <taxon>Leptospiraceae</taxon>
        <taxon>Leptospira</taxon>
    </lineage>
</organism>
<dbReference type="RefSeq" id="WP_100713580.1">
    <property type="nucleotide sequence ID" value="NZ_NPDY01000006.1"/>
</dbReference>
<proteinExistence type="predicted"/>
<reference evidence="3 4" key="1">
    <citation type="submission" date="2017-07" db="EMBL/GenBank/DDBJ databases">
        <title>Leptospira spp. isolated from tropical soils.</title>
        <authorList>
            <person name="Thibeaux R."/>
            <person name="Iraola G."/>
            <person name="Ferres I."/>
            <person name="Bierque E."/>
            <person name="Girault D."/>
            <person name="Soupe-Gilbert M.-E."/>
            <person name="Picardeau M."/>
            <person name="Goarant C."/>
        </authorList>
    </citation>
    <scope>NUCLEOTIDE SEQUENCE [LARGE SCALE GENOMIC DNA]</scope>
    <source>
        <strain evidence="2 4">FH1-B-B1</strain>
        <strain evidence="1 3">FH1-B-C1</strain>
    </source>
</reference>
<dbReference type="Proteomes" id="UP000231962">
    <property type="component" value="Unassembled WGS sequence"/>
</dbReference>
<evidence type="ECO:0008006" key="5">
    <source>
        <dbReference type="Google" id="ProtNLM"/>
    </source>
</evidence>
<evidence type="ECO:0000313" key="1">
    <source>
        <dbReference type="EMBL" id="PJZ69912.1"/>
    </source>
</evidence>
<protein>
    <recommendedName>
        <fullName evidence="5">Svf1-like C-terminal domain-containing protein</fullName>
    </recommendedName>
</protein>